<evidence type="ECO:0000313" key="1">
    <source>
        <dbReference type="EMBL" id="VVB07645.1"/>
    </source>
</evidence>
<dbReference type="Proteomes" id="UP000489600">
    <property type="component" value="Unassembled WGS sequence"/>
</dbReference>
<reference evidence="1" key="1">
    <citation type="submission" date="2019-07" db="EMBL/GenBank/DDBJ databases">
        <authorList>
            <person name="Dittberner H."/>
        </authorList>
    </citation>
    <scope>NUCLEOTIDE SEQUENCE [LARGE SCALE GENOMIC DNA]</scope>
</reference>
<dbReference type="EMBL" id="CABITT030000006">
    <property type="protein sequence ID" value="VVB07645.1"/>
    <property type="molecule type" value="Genomic_DNA"/>
</dbReference>
<keyword evidence="2" id="KW-1185">Reference proteome</keyword>
<evidence type="ECO:0000313" key="2">
    <source>
        <dbReference type="Proteomes" id="UP000489600"/>
    </source>
</evidence>
<accession>A0A565C222</accession>
<comment type="caution">
    <text evidence="1">The sequence shown here is derived from an EMBL/GenBank/DDBJ whole genome shotgun (WGS) entry which is preliminary data.</text>
</comment>
<organism evidence="1 2">
    <name type="scientific">Arabis nemorensis</name>
    <dbReference type="NCBI Taxonomy" id="586526"/>
    <lineage>
        <taxon>Eukaryota</taxon>
        <taxon>Viridiplantae</taxon>
        <taxon>Streptophyta</taxon>
        <taxon>Embryophyta</taxon>
        <taxon>Tracheophyta</taxon>
        <taxon>Spermatophyta</taxon>
        <taxon>Magnoliopsida</taxon>
        <taxon>eudicotyledons</taxon>
        <taxon>Gunneridae</taxon>
        <taxon>Pentapetalae</taxon>
        <taxon>rosids</taxon>
        <taxon>malvids</taxon>
        <taxon>Brassicales</taxon>
        <taxon>Brassicaceae</taxon>
        <taxon>Arabideae</taxon>
        <taxon>Arabis</taxon>
    </lineage>
</organism>
<proteinExistence type="predicted"/>
<name>A0A565C222_9BRAS</name>
<dbReference type="AlphaFoldDB" id="A0A565C222"/>
<sequence length="79" mass="8996">MLDLVPHNVRISQLHGGSNIGDRKLSRKLESILLKLLLLPQLQLLILRLLLLQVLKGARCIEKEGFISLGYSGFHELRR</sequence>
<protein>
    <submittedName>
        <fullName evidence="1">Uncharacterized protein</fullName>
    </submittedName>
</protein>
<gene>
    <name evidence="1" type="ORF">ANE_LOCUS18089</name>
</gene>